<protein>
    <submittedName>
        <fullName evidence="3">Uncharacterized protein</fullName>
    </submittedName>
</protein>
<keyword evidence="4" id="KW-1185">Reference proteome</keyword>
<dbReference type="GeneID" id="94843199"/>
<accession>A0A1J4JPS3</accession>
<dbReference type="VEuPathDB" id="TrichDB:TRFO_32436"/>
<evidence type="ECO:0000313" key="4">
    <source>
        <dbReference type="Proteomes" id="UP000179807"/>
    </source>
</evidence>
<dbReference type="Proteomes" id="UP000179807">
    <property type="component" value="Unassembled WGS sequence"/>
</dbReference>
<feature type="chain" id="PRO_5012339719" evidence="2">
    <location>
        <begin position="23"/>
        <end position="241"/>
    </location>
</feature>
<evidence type="ECO:0000313" key="3">
    <source>
        <dbReference type="EMBL" id="OHT00754.1"/>
    </source>
</evidence>
<reference evidence="3" key="1">
    <citation type="submission" date="2016-10" db="EMBL/GenBank/DDBJ databases">
        <authorList>
            <person name="Benchimol M."/>
            <person name="Almeida L.G."/>
            <person name="Vasconcelos A.T."/>
            <person name="Perreira-Neves A."/>
            <person name="Rosa I.A."/>
            <person name="Tasca T."/>
            <person name="Bogo M.R."/>
            <person name="de Souza W."/>
        </authorList>
    </citation>
    <scope>NUCLEOTIDE SEQUENCE [LARGE SCALE GENOMIC DNA]</scope>
    <source>
        <strain evidence="3">K</strain>
    </source>
</reference>
<dbReference type="RefSeq" id="XP_068353890.1">
    <property type="nucleotide sequence ID" value="XM_068508495.1"/>
</dbReference>
<dbReference type="EMBL" id="MLAK01000939">
    <property type="protein sequence ID" value="OHT00754.1"/>
    <property type="molecule type" value="Genomic_DNA"/>
</dbReference>
<comment type="caution">
    <text evidence="3">The sequence shown here is derived from an EMBL/GenBank/DDBJ whole genome shotgun (WGS) entry which is preliminary data.</text>
</comment>
<dbReference type="AlphaFoldDB" id="A0A1J4JPS3"/>
<keyword evidence="2" id="KW-0732">Signal</keyword>
<gene>
    <name evidence="3" type="ORF">TRFO_32436</name>
</gene>
<sequence>MRNIRLLFFNLYFTFIVNVYNCMDEESFLGALRKLGGIADRRAARLFANLYESENKVKELEHELNEMNIEALENEINHMKECIRETAKNNEEHKRRIFSCAHLMGTVLVKPEFSDYFRTKQQIEKHKRKFERINRKVEESRKLLKEVPQKPQRITANSSYYQKIVDDYLNAEKELSIASDIFDSYEVDTESLAFSLSDEINEYQNCAKKLNINFQDFDPTEAIGGIYEANDQDDYDSYDET</sequence>
<proteinExistence type="predicted"/>
<organism evidence="3 4">
    <name type="scientific">Tritrichomonas foetus</name>
    <dbReference type="NCBI Taxonomy" id="1144522"/>
    <lineage>
        <taxon>Eukaryota</taxon>
        <taxon>Metamonada</taxon>
        <taxon>Parabasalia</taxon>
        <taxon>Tritrichomonadida</taxon>
        <taxon>Tritrichomonadidae</taxon>
        <taxon>Tritrichomonas</taxon>
    </lineage>
</organism>
<name>A0A1J4JPS3_9EUKA</name>
<feature type="coiled-coil region" evidence="1">
    <location>
        <begin position="43"/>
        <end position="89"/>
    </location>
</feature>
<keyword evidence="1" id="KW-0175">Coiled coil</keyword>
<evidence type="ECO:0000256" key="2">
    <source>
        <dbReference type="SAM" id="SignalP"/>
    </source>
</evidence>
<feature type="signal peptide" evidence="2">
    <location>
        <begin position="1"/>
        <end position="22"/>
    </location>
</feature>
<evidence type="ECO:0000256" key="1">
    <source>
        <dbReference type="SAM" id="Coils"/>
    </source>
</evidence>